<dbReference type="RefSeq" id="WP_171691335.1">
    <property type="nucleotide sequence ID" value="NZ_WHOC01000107.1"/>
</dbReference>
<evidence type="ECO:0000313" key="2">
    <source>
        <dbReference type="Proteomes" id="UP000658690"/>
    </source>
</evidence>
<gene>
    <name evidence="1" type="ORF">GC102_21500</name>
</gene>
<organism evidence="1 2">
    <name type="scientific">Paenibacillus germinis</name>
    <dbReference type="NCBI Taxonomy" id="2654979"/>
    <lineage>
        <taxon>Bacteria</taxon>
        <taxon>Bacillati</taxon>
        <taxon>Bacillota</taxon>
        <taxon>Bacilli</taxon>
        <taxon>Bacillales</taxon>
        <taxon>Paenibacillaceae</taxon>
        <taxon>Paenibacillus</taxon>
    </lineage>
</organism>
<dbReference type="InterPro" id="IPR011050">
    <property type="entry name" value="Pectin_lyase_fold/virulence"/>
</dbReference>
<evidence type="ECO:0000313" key="1">
    <source>
        <dbReference type="EMBL" id="NOU88316.1"/>
    </source>
</evidence>
<accession>A0ABX1Z4X6</accession>
<name>A0ABX1Z4X6_9BACL</name>
<reference evidence="1 2" key="1">
    <citation type="submission" date="2019-10" db="EMBL/GenBank/DDBJ databases">
        <title>Description of Paenibacillus choica sp. nov.</title>
        <authorList>
            <person name="Carlier A."/>
            <person name="Qi S."/>
        </authorList>
    </citation>
    <scope>NUCLEOTIDE SEQUENCE [LARGE SCALE GENOMIC DNA]</scope>
    <source>
        <strain evidence="1 2">LMG 31460</strain>
    </source>
</reference>
<sequence length="146" mass="16291">MRGNITVYLRGGIYRLESPFELTEADSGRNGFQVTYRSYPSEEEVLDGSKVITGWQPHSSPIYKANIGPAWKFDSMFENNVRSVKARYPNTQGGASVYNRVQMLVAGSDKTKFGFANEDIPVIANSADVEAFVWPGGAQGFQYWFS</sequence>
<dbReference type="SUPFAM" id="SSF51126">
    <property type="entry name" value="Pectin lyase-like"/>
    <property type="match status" value="1"/>
</dbReference>
<dbReference type="InterPro" id="IPR012334">
    <property type="entry name" value="Pectin_lyas_fold"/>
</dbReference>
<keyword evidence="2" id="KW-1185">Reference proteome</keyword>
<dbReference type="Gene3D" id="2.160.20.10">
    <property type="entry name" value="Single-stranded right-handed beta-helix, Pectin lyase-like"/>
    <property type="match status" value="1"/>
</dbReference>
<proteinExistence type="predicted"/>
<dbReference type="PANTHER" id="PTHR36453:SF1">
    <property type="entry name" value="RIGHT HANDED BETA HELIX DOMAIN-CONTAINING PROTEIN"/>
    <property type="match status" value="1"/>
</dbReference>
<comment type="caution">
    <text evidence="1">The sequence shown here is derived from an EMBL/GenBank/DDBJ whole genome shotgun (WGS) entry which is preliminary data.</text>
</comment>
<dbReference type="EMBL" id="WHOC01000107">
    <property type="protein sequence ID" value="NOU88316.1"/>
    <property type="molecule type" value="Genomic_DNA"/>
</dbReference>
<dbReference type="PANTHER" id="PTHR36453">
    <property type="entry name" value="SECRETED PROTEIN-RELATED"/>
    <property type="match status" value="1"/>
</dbReference>
<protein>
    <submittedName>
        <fullName evidence="1">Uncharacterized protein</fullName>
    </submittedName>
</protein>
<dbReference type="Proteomes" id="UP000658690">
    <property type="component" value="Unassembled WGS sequence"/>
</dbReference>